<feature type="transmembrane region" description="Helical" evidence="1">
    <location>
        <begin position="61"/>
        <end position="90"/>
    </location>
</feature>
<dbReference type="EMBL" id="LCJB01000041">
    <property type="protein sequence ID" value="KKT69939.1"/>
    <property type="molecule type" value="Genomic_DNA"/>
</dbReference>
<keyword evidence="1" id="KW-1133">Transmembrane helix</keyword>
<accession>A0A0G1MDC2</accession>
<evidence type="ECO:0000313" key="2">
    <source>
        <dbReference type="EMBL" id="KKT69939.1"/>
    </source>
</evidence>
<sequence length="92" mass="10097">MEIKKKNRTMPVIYRILLGFLIIAVGAHMIWKTGAYQTWTGPIQFAEEKIGTGGTSSFLKILGMLVCFIGMAVATDLISDILNSFAGLFIRG</sequence>
<protein>
    <submittedName>
        <fullName evidence="2">Uncharacterized protein</fullName>
    </submittedName>
</protein>
<organism evidence="2 3">
    <name type="scientific">Candidatus Uhrbacteria bacterium GW2011_GWF2_44_350</name>
    <dbReference type="NCBI Taxonomy" id="1619000"/>
    <lineage>
        <taxon>Bacteria</taxon>
        <taxon>Candidatus Uhriibacteriota</taxon>
    </lineage>
</organism>
<dbReference type="AlphaFoldDB" id="A0A0G1MDC2"/>
<dbReference type="Proteomes" id="UP000034154">
    <property type="component" value="Unassembled WGS sequence"/>
</dbReference>
<proteinExistence type="predicted"/>
<keyword evidence="1" id="KW-0472">Membrane</keyword>
<evidence type="ECO:0000256" key="1">
    <source>
        <dbReference type="SAM" id="Phobius"/>
    </source>
</evidence>
<feature type="transmembrane region" description="Helical" evidence="1">
    <location>
        <begin position="12"/>
        <end position="31"/>
    </location>
</feature>
<evidence type="ECO:0000313" key="3">
    <source>
        <dbReference type="Proteomes" id="UP000034154"/>
    </source>
</evidence>
<gene>
    <name evidence="2" type="ORF">UW63_C0041G0007</name>
</gene>
<reference evidence="2 3" key="1">
    <citation type="journal article" date="2015" name="Nature">
        <title>rRNA introns, odd ribosomes, and small enigmatic genomes across a large radiation of phyla.</title>
        <authorList>
            <person name="Brown C.T."/>
            <person name="Hug L.A."/>
            <person name="Thomas B.C."/>
            <person name="Sharon I."/>
            <person name="Castelle C.J."/>
            <person name="Singh A."/>
            <person name="Wilkins M.J."/>
            <person name="Williams K.H."/>
            <person name="Banfield J.F."/>
        </authorList>
    </citation>
    <scope>NUCLEOTIDE SEQUENCE [LARGE SCALE GENOMIC DNA]</scope>
</reference>
<comment type="caution">
    <text evidence="2">The sequence shown here is derived from an EMBL/GenBank/DDBJ whole genome shotgun (WGS) entry which is preliminary data.</text>
</comment>
<keyword evidence="1" id="KW-0812">Transmembrane</keyword>
<name>A0A0G1MDC2_9BACT</name>